<feature type="binding site" evidence="6">
    <location>
        <position position="68"/>
    </location>
    <ligand>
        <name>ATP</name>
        <dbReference type="ChEBI" id="CHEBI:30616"/>
    </ligand>
</feature>
<dbReference type="GO" id="GO:0006228">
    <property type="term" value="P:UTP biosynthetic process"/>
    <property type="evidence" value="ECO:0007669"/>
    <property type="project" value="InterPro"/>
</dbReference>
<dbReference type="InterPro" id="IPR036850">
    <property type="entry name" value="NDK-like_dom_sf"/>
</dbReference>
<comment type="caution">
    <text evidence="9">The sequence shown here is derived from an EMBL/GenBank/DDBJ whole genome shotgun (WGS) entry which is preliminary data.</text>
</comment>
<name>A0AB34JFK6_PRYPA</name>
<dbReference type="Pfam" id="PF00334">
    <property type="entry name" value="NDK"/>
    <property type="match status" value="1"/>
</dbReference>
<keyword evidence="4" id="KW-0808">Transferase</keyword>
<dbReference type="GO" id="GO:0006241">
    <property type="term" value="P:CTP biosynthetic process"/>
    <property type="evidence" value="ECO:0007669"/>
    <property type="project" value="InterPro"/>
</dbReference>
<dbReference type="EC" id="2.7.4.6" evidence="3"/>
<evidence type="ECO:0000256" key="1">
    <source>
        <dbReference type="ARBA" id="ARBA00001946"/>
    </source>
</evidence>
<dbReference type="SUPFAM" id="SSF54919">
    <property type="entry name" value="Nucleoside diphosphate kinase, NDK"/>
    <property type="match status" value="1"/>
</dbReference>
<reference evidence="9 10" key="1">
    <citation type="journal article" date="2024" name="Science">
        <title>Giant polyketide synthase enzymes in the biosynthesis of giant marine polyether toxins.</title>
        <authorList>
            <person name="Fallon T.R."/>
            <person name="Shende V.V."/>
            <person name="Wierzbicki I.H."/>
            <person name="Pendleton A.L."/>
            <person name="Watervoot N.F."/>
            <person name="Auber R.P."/>
            <person name="Gonzalez D.J."/>
            <person name="Wisecaver J.H."/>
            <person name="Moore B.S."/>
        </authorList>
    </citation>
    <scope>NUCLEOTIDE SEQUENCE [LARGE SCALE GENOMIC DNA]</scope>
    <source>
        <strain evidence="9 10">12B1</strain>
    </source>
</reference>
<evidence type="ECO:0000313" key="9">
    <source>
        <dbReference type="EMBL" id="KAL1520770.1"/>
    </source>
</evidence>
<dbReference type="SMART" id="SM00562">
    <property type="entry name" value="NDK"/>
    <property type="match status" value="1"/>
</dbReference>
<dbReference type="GO" id="GO:0004550">
    <property type="term" value="F:nucleoside diphosphate kinase activity"/>
    <property type="evidence" value="ECO:0007669"/>
    <property type="project" value="UniProtKB-EC"/>
</dbReference>
<keyword evidence="5" id="KW-0418">Kinase</keyword>
<evidence type="ECO:0000256" key="6">
    <source>
        <dbReference type="PROSITE-ProRule" id="PRU00706"/>
    </source>
</evidence>
<protein>
    <recommendedName>
        <fullName evidence="3">nucleoside-diphosphate kinase</fullName>
        <ecNumber evidence="3">2.7.4.6</ecNumber>
    </recommendedName>
</protein>
<dbReference type="HAMAP" id="MF_00451">
    <property type="entry name" value="NDP_kinase"/>
    <property type="match status" value="1"/>
</dbReference>
<evidence type="ECO:0000259" key="8">
    <source>
        <dbReference type="SMART" id="SM00562"/>
    </source>
</evidence>
<dbReference type="AlphaFoldDB" id="A0AB34JFK6"/>
<dbReference type="InterPro" id="IPR001564">
    <property type="entry name" value="Nucleoside_diP_kinase"/>
</dbReference>
<evidence type="ECO:0000313" key="10">
    <source>
        <dbReference type="Proteomes" id="UP001515480"/>
    </source>
</evidence>
<proteinExistence type="inferred from homology"/>
<dbReference type="EMBL" id="JBGBPQ010000008">
    <property type="protein sequence ID" value="KAL1520770.1"/>
    <property type="molecule type" value="Genomic_DNA"/>
</dbReference>
<feature type="active site" description="Pros-phosphohistidine intermediate" evidence="6">
    <location>
        <position position="126"/>
    </location>
</feature>
<dbReference type="CDD" id="cd04413">
    <property type="entry name" value="NDPk_I"/>
    <property type="match status" value="1"/>
</dbReference>
<gene>
    <name evidence="9" type="ORF">AB1Y20_022336</name>
</gene>
<organism evidence="9 10">
    <name type="scientific">Prymnesium parvum</name>
    <name type="common">Toxic golden alga</name>
    <dbReference type="NCBI Taxonomy" id="97485"/>
    <lineage>
        <taxon>Eukaryota</taxon>
        <taxon>Haptista</taxon>
        <taxon>Haptophyta</taxon>
        <taxon>Prymnesiophyceae</taxon>
        <taxon>Prymnesiales</taxon>
        <taxon>Prymnesiaceae</taxon>
        <taxon>Prymnesium</taxon>
    </lineage>
</organism>
<evidence type="ECO:0000256" key="2">
    <source>
        <dbReference type="ARBA" id="ARBA00008142"/>
    </source>
</evidence>
<comment type="similarity">
    <text evidence="2 6 7">Belongs to the NDK family.</text>
</comment>
<comment type="cofactor">
    <cofactor evidence="1">
        <name>Mg(2+)</name>
        <dbReference type="ChEBI" id="CHEBI:18420"/>
    </cofactor>
</comment>
<evidence type="ECO:0000256" key="4">
    <source>
        <dbReference type="ARBA" id="ARBA00022679"/>
    </source>
</evidence>
<dbReference type="GO" id="GO:0006183">
    <property type="term" value="P:GTP biosynthetic process"/>
    <property type="evidence" value="ECO:0007669"/>
    <property type="project" value="InterPro"/>
</dbReference>
<feature type="binding site" evidence="6">
    <location>
        <position position="123"/>
    </location>
    <ligand>
        <name>ATP</name>
        <dbReference type="ChEBI" id="CHEBI:30616"/>
    </ligand>
</feature>
<dbReference type="InterPro" id="IPR034907">
    <property type="entry name" value="NDK-like_dom"/>
</dbReference>
<feature type="domain" description="Nucleoside diphosphate kinase-like" evidence="8">
    <location>
        <begin position="12"/>
        <end position="149"/>
    </location>
</feature>
<dbReference type="PROSITE" id="PS51374">
    <property type="entry name" value="NDPK_LIKE"/>
    <property type="match status" value="1"/>
</dbReference>
<evidence type="ECO:0000256" key="5">
    <source>
        <dbReference type="ARBA" id="ARBA00022777"/>
    </source>
</evidence>
<dbReference type="PANTHER" id="PTHR11349">
    <property type="entry name" value="NUCLEOSIDE DIPHOSPHATE KINASE"/>
    <property type="match status" value="1"/>
</dbReference>
<evidence type="ECO:0000256" key="7">
    <source>
        <dbReference type="RuleBase" id="RU004011"/>
    </source>
</evidence>
<keyword evidence="10" id="KW-1185">Reference proteome</keyword>
<feature type="binding site" evidence="6">
    <location>
        <position position="20"/>
    </location>
    <ligand>
        <name>ATP</name>
        <dbReference type="ChEBI" id="CHEBI:30616"/>
    </ligand>
</feature>
<dbReference type="NCBIfam" id="NF001908">
    <property type="entry name" value="PRK00668.1"/>
    <property type="match status" value="1"/>
</dbReference>
<dbReference type="Gene3D" id="3.30.70.141">
    <property type="entry name" value="Nucleoside diphosphate kinase-like domain"/>
    <property type="match status" value="1"/>
</dbReference>
<dbReference type="FunFam" id="3.30.70.141:FF:000002">
    <property type="entry name" value="Nucleoside diphosphate kinase"/>
    <property type="match status" value="1"/>
</dbReference>
<dbReference type="Proteomes" id="UP001515480">
    <property type="component" value="Unassembled WGS sequence"/>
</dbReference>
<feature type="binding site" evidence="6">
    <location>
        <position position="96"/>
    </location>
    <ligand>
        <name>ATP</name>
        <dbReference type="ChEBI" id="CHEBI:30616"/>
    </ligand>
</feature>
<feature type="binding site" evidence="6">
    <location>
        <position position="113"/>
    </location>
    <ligand>
        <name>ATP</name>
        <dbReference type="ChEBI" id="CHEBI:30616"/>
    </ligand>
</feature>
<accession>A0AB34JFK6</accession>
<feature type="binding site" evidence="6">
    <location>
        <position position="102"/>
    </location>
    <ligand>
        <name>ATP</name>
        <dbReference type="ChEBI" id="CHEBI:30616"/>
    </ligand>
</feature>
<sequence>MLSRCTYEGTRAQRTLVVFKPDTLQRGLLGELMQRFERRGFKPVGFKMLRPSMELARLHYEEHREKPFFSRACGFLASGPVVASAWEARGVIAAVRQMVGGTEPLENAPGTIRGDYGVHWRRNLIHSSSDEQTAAREVALWFRPDELVGWEQSVAEWLYELPPREAGE</sequence>
<evidence type="ECO:0000256" key="3">
    <source>
        <dbReference type="ARBA" id="ARBA00012966"/>
    </source>
</evidence>
<dbReference type="PRINTS" id="PR01243">
    <property type="entry name" value="NUCDPKINASE"/>
</dbReference>